<feature type="compositionally biased region" description="Low complexity" evidence="1">
    <location>
        <begin position="434"/>
        <end position="450"/>
    </location>
</feature>
<feature type="compositionally biased region" description="Polar residues" evidence="1">
    <location>
        <begin position="419"/>
        <end position="433"/>
    </location>
</feature>
<feature type="region of interest" description="Disordered" evidence="1">
    <location>
        <begin position="829"/>
        <end position="850"/>
    </location>
</feature>
<feature type="chain" id="PRO_5035472462" evidence="2">
    <location>
        <begin position="18"/>
        <end position="1215"/>
    </location>
</feature>
<name>A0A8J9VQD7_9NEOP</name>
<feature type="region of interest" description="Disordered" evidence="1">
    <location>
        <begin position="167"/>
        <end position="189"/>
    </location>
</feature>
<feature type="compositionally biased region" description="Low complexity" evidence="1">
    <location>
        <begin position="303"/>
        <end position="321"/>
    </location>
</feature>
<feature type="region of interest" description="Disordered" evidence="1">
    <location>
        <begin position="239"/>
        <end position="258"/>
    </location>
</feature>
<feature type="compositionally biased region" description="Polar residues" evidence="1">
    <location>
        <begin position="460"/>
        <end position="511"/>
    </location>
</feature>
<feature type="compositionally biased region" description="Low complexity" evidence="1">
    <location>
        <begin position="1094"/>
        <end position="1103"/>
    </location>
</feature>
<keyword evidence="4" id="KW-1185">Reference proteome</keyword>
<feature type="compositionally biased region" description="Polar residues" evidence="1">
    <location>
        <begin position="837"/>
        <end position="850"/>
    </location>
</feature>
<feature type="region of interest" description="Disordered" evidence="1">
    <location>
        <begin position="378"/>
        <end position="580"/>
    </location>
</feature>
<evidence type="ECO:0000313" key="4">
    <source>
        <dbReference type="Proteomes" id="UP000838878"/>
    </source>
</evidence>
<reference evidence="3" key="1">
    <citation type="submission" date="2021-12" db="EMBL/GenBank/DDBJ databases">
        <authorList>
            <person name="Martin H S."/>
        </authorList>
    </citation>
    <scope>NUCLEOTIDE SEQUENCE</scope>
</reference>
<accession>A0A8J9VQD7</accession>
<keyword evidence="2" id="KW-0732">Signal</keyword>
<evidence type="ECO:0000256" key="2">
    <source>
        <dbReference type="SAM" id="SignalP"/>
    </source>
</evidence>
<feature type="compositionally biased region" description="Polar residues" evidence="1">
    <location>
        <begin position="243"/>
        <end position="258"/>
    </location>
</feature>
<organism evidence="3 4">
    <name type="scientific">Brenthis ino</name>
    <name type="common">lesser marbled fritillary</name>
    <dbReference type="NCBI Taxonomy" id="405034"/>
    <lineage>
        <taxon>Eukaryota</taxon>
        <taxon>Metazoa</taxon>
        <taxon>Ecdysozoa</taxon>
        <taxon>Arthropoda</taxon>
        <taxon>Hexapoda</taxon>
        <taxon>Insecta</taxon>
        <taxon>Pterygota</taxon>
        <taxon>Neoptera</taxon>
        <taxon>Endopterygota</taxon>
        <taxon>Lepidoptera</taxon>
        <taxon>Glossata</taxon>
        <taxon>Ditrysia</taxon>
        <taxon>Papilionoidea</taxon>
        <taxon>Nymphalidae</taxon>
        <taxon>Heliconiinae</taxon>
        <taxon>Argynnini</taxon>
        <taxon>Brenthis</taxon>
    </lineage>
</organism>
<feature type="region of interest" description="Disordered" evidence="1">
    <location>
        <begin position="651"/>
        <end position="700"/>
    </location>
</feature>
<feature type="region of interest" description="Disordered" evidence="1">
    <location>
        <begin position="303"/>
        <end position="362"/>
    </location>
</feature>
<feature type="compositionally biased region" description="Polar residues" evidence="1">
    <location>
        <begin position="548"/>
        <end position="559"/>
    </location>
</feature>
<feature type="compositionally biased region" description="Polar residues" evidence="1">
    <location>
        <begin position="351"/>
        <end position="362"/>
    </location>
</feature>
<feature type="compositionally biased region" description="Polar residues" evidence="1">
    <location>
        <begin position="667"/>
        <end position="693"/>
    </location>
</feature>
<feature type="region of interest" description="Disordered" evidence="1">
    <location>
        <begin position="205"/>
        <end position="234"/>
    </location>
</feature>
<feature type="compositionally biased region" description="Polar residues" evidence="1">
    <location>
        <begin position="205"/>
        <end position="221"/>
    </location>
</feature>
<feature type="non-terminal residue" evidence="3">
    <location>
        <position position="1215"/>
    </location>
</feature>
<proteinExistence type="predicted"/>
<protein>
    <submittedName>
        <fullName evidence="3">Uncharacterized protein</fullName>
    </submittedName>
</protein>
<sequence length="1215" mass="121138">MELSGVIALVLVSFVSGTPHGYGVKGGALAKAEANAASGAFLQPVSLTIPSGAAFTGSFSKSSSSSFASSSSSAHSSSFSFSGSGANGIGGIGCNSNNCKNGLIDGNVPSTVHGSAFNGVQNSGAVASAAAGAIAGYRQAYSSNNGNLCKEANCDGVDTSGNKCSSGKCSSNENLQPQSQSVHPLNKYESGTDCASGQCNLSIQQENAPSGYGSEQQPNNGDSKDTPIVTSSTGQEDDLFVPLSQSSDSAAPSHQKPSVFLNTPNLGPACTSHNCNEASPSSYSNGKLPTSYNVPIFGTYPSGPQAPSAACSSPNCASYPSDSNDVSGPTRHVDTSNPHYGVQYQPGSADVSGQGSKHESNINQNSYSVQPLKPNLAQQNVPTYTGSSGSVDTDQSLGSSKPFLSNLPPNEDSPKHTVGGTTNSINGNVQGSYPSQSITGAPSSSPSYSSQNLHPGYAVGSSQNDAQNTRGYTSNESVKSQQATLDLSKPNTNYLSPSQQQIPNGGYNPTGSNGGNLPSVPLSSKPHTGTFTSPSYPGHTTPLLPNVESGQRGPSNNGGYANVGLPTHAGQFVTPKPGVDISSPLPNLSAPAYTSGFGGPSGSINGNFGHSSLHGSLGTTNLPSSAVSPVKGAPTYTGGFGGPAGTFDASFPVGTKPTSKPGYESNYAETTHTSPDASVNTNLHSVTPKPSTGVSSPYPNPSVPSYNGGFGVPSGSYGGQLGHGSFQGYPGTIKPHLSTISPVKDVPTYTGGFGGPAGAVDTSFPAGTKPTSQPGHEGNYADTTHTSAEAGINTGLHSVTPKPSTSISSLHPNPSVPAYTGGFGGPSGSFVGHGSPQGSLGSSTKPHSSVTLPGKDAPVYTGGFGAPAGPIDKSFPATQVATKPGHNEAPSFTDNLPHQTTHTSYDAGVNSGSNKNSGVHGVVSKPSDSLIPPHHDISNNGLHGFTTAANSPIVPKPNNEESKIPYTGGFGAPSGLLKPNEYNLPEKSPSSALGNIKPLSCTTGACSSKAKTAMTSEKSNVSPHEGSGAVTASASAKAVAYSGGFGGPPGLLKPFDDGKHFKANHVGGPFGRNELSGSNVDSGYNDKVPSVSPNQATAGQAQAGTQVNAGAQAHASAQANAVAFASAGAFGANQGFSGTGCKSGCGSDVNSEGNLANIDSLGDPKTGHNELNHAAGSSAGAKSIAGAGAGSLAAGRSFASAHASAGAAVKGGYGK</sequence>
<dbReference type="AlphaFoldDB" id="A0A8J9VQD7"/>
<feature type="region of interest" description="Disordered" evidence="1">
    <location>
        <begin position="1069"/>
        <end position="1103"/>
    </location>
</feature>
<feature type="signal peptide" evidence="2">
    <location>
        <begin position="1"/>
        <end position="17"/>
    </location>
</feature>
<gene>
    <name evidence="3" type="ORF">BINO364_LOCUS10517</name>
</gene>
<dbReference type="OrthoDB" id="8037009at2759"/>
<feature type="compositionally biased region" description="Polar residues" evidence="1">
    <location>
        <begin position="173"/>
        <end position="183"/>
    </location>
</feature>
<feature type="compositionally biased region" description="Polar residues" evidence="1">
    <location>
        <begin position="378"/>
        <end position="403"/>
    </location>
</feature>
<dbReference type="EMBL" id="OV170224">
    <property type="protein sequence ID" value="CAH0724870.1"/>
    <property type="molecule type" value="Genomic_DNA"/>
</dbReference>
<evidence type="ECO:0000256" key="1">
    <source>
        <dbReference type="SAM" id="MobiDB-lite"/>
    </source>
</evidence>
<feature type="compositionally biased region" description="Polar residues" evidence="1">
    <location>
        <begin position="521"/>
        <end position="535"/>
    </location>
</feature>
<dbReference type="Proteomes" id="UP000838878">
    <property type="component" value="Chromosome 4"/>
</dbReference>
<evidence type="ECO:0000313" key="3">
    <source>
        <dbReference type="EMBL" id="CAH0724870.1"/>
    </source>
</evidence>